<feature type="compositionally biased region" description="Basic and acidic residues" evidence="2">
    <location>
        <begin position="242"/>
        <end position="251"/>
    </location>
</feature>
<comment type="caution">
    <text evidence="3">The sequence shown here is derived from an EMBL/GenBank/DDBJ whole genome shotgun (WGS) entry which is preliminary data.</text>
</comment>
<dbReference type="InterPro" id="IPR029488">
    <property type="entry name" value="Hmw/CFAP97"/>
</dbReference>
<evidence type="ECO:0000256" key="1">
    <source>
        <dbReference type="ARBA" id="ARBA00008315"/>
    </source>
</evidence>
<gene>
    <name evidence="3" type="ORF">CTAYLR_001662</name>
</gene>
<dbReference type="EMBL" id="JAQMWT010000390">
    <property type="protein sequence ID" value="KAJ8602100.1"/>
    <property type="molecule type" value="Genomic_DNA"/>
</dbReference>
<accession>A0AAD7XNA0</accession>
<sequence>MVKQRTTEQLAHANALEKIKRRKPGTGTVDSTAPRCMEMAHLRLRLKKHQIAETRSMEIERDNRRLLRKMASIITSPGSAVLPRPLRRRRRLDERIAAQNELNAQRLRDIKPYYDQQVWTKERQVQEQIIKRLAKMPAPLFDTPEEVAPLLVVEKPRSAPVAPPQTRQIRRRKKPPRTAEAPPEHTPLAPEEPPPKETTKLAPQQRRSKPPKPVFVNKPRPASPEMPRTTTRYPVRPPDNGVRADESSRDTDAMNRAFSHATHEFTLFERRVGIEADARVVAPGAVELAVAATLDDRRNEATLVARMPALALVDPDATTNFVHALATRVLRAAAARFEADTASRDHRMIPLDDIQRDTLLSMLHMILRHD</sequence>
<evidence type="ECO:0000256" key="2">
    <source>
        <dbReference type="SAM" id="MobiDB-lite"/>
    </source>
</evidence>
<name>A0AAD7XNA0_9STRA</name>
<comment type="similarity">
    <text evidence="1">Belongs to the CFAP97 family.</text>
</comment>
<dbReference type="PANTHER" id="PTHR23035:SF2">
    <property type="entry name" value="KIAA1430 HOMOLOGUE"/>
    <property type="match status" value="1"/>
</dbReference>
<evidence type="ECO:0000313" key="4">
    <source>
        <dbReference type="Proteomes" id="UP001230188"/>
    </source>
</evidence>
<feature type="region of interest" description="Disordered" evidence="2">
    <location>
        <begin position="157"/>
        <end position="251"/>
    </location>
</feature>
<organism evidence="3 4">
    <name type="scientific">Chrysophaeum taylorii</name>
    <dbReference type="NCBI Taxonomy" id="2483200"/>
    <lineage>
        <taxon>Eukaryota</taxon>
        <taxon>Sar</taxon>
        <taxon>Stramenopiles</taxon>
        <taxon>Ochrophyta</taxon>
        <taxon>Pelagophyceae</taxon>
        <taxon>Pelagomonadales</taxon>
        <taxon>Pelagomonadaceae</taxon>
        <taxon>Chrysophaeum</taxon>
    </lineage>
</organism>
<feature type="compositionally biased region" description="Low complexity" evidence="2">
    <location>
        <begin position="178"/>
        <end position="189"/>
    </location>
</feature>
<keyword evidence="4" id="KW-1185">Reference proteome</keyword>
<reference evidence="3" key="1">
    <citation type="submission" date="2023-01" db="EMBL/GenBank/DDBJ databases">
        <title>Metagenome sequencing of chrysophaentin producing Chrysophaeum taylorii.</title>
        <authorList>
            <person name="Davison J."/>
            <person name="Bewley C."/>
        </authorList>
    </citation>
    <scope>NUCLEOTIDE SEQUENCE</scope>
    <source>
        <strain evidence="3">NIES-1699</strain>
    </source>
</reference>
<dbReference type="Pfam" id="PF13879">
    <property type="entry name" value="Hmw_CFAP97"/>
    <property type="match status" value="1"/>
</dbReference>
<evidence type="ECO:0000313" key="3">
    <source>
        <dbReference type="EMBL" id="KAJ8602100.1"/>
    </source>
</evidence>
<protein>
    <submittedName>
        <fullName evidence="3">Uncharacterized protein</fullName>
    </submittedName>
</protein>
<dbReference type="PANTHER" id="PTHR23035">
    <property type="entry name" value="CILIA- AND FLAGELLA-ASSOCIATED PROTEIN 97-RELATED"/>
    <property type="match status" value="1"/>
</dbReference>
<dbReference type="AlphaFoldDB" id="A0AAD7XNA0"/>
<dbReference type="Proteomes" id="UP001230188">
    <property type="component" value="Unassembled WGS sequence"/>
</dbReference>
<proteinExistence type="inferred from homology"/>
<dbReference type="InterPro" id="IPR038791">
    <property type="entry name" value="Cfap97/Hemingway"/>
</dbReference>